<dbReference type="InterPro" id="IPR036097">
    <property type="entry name" value="HisK_dim/P_sf"/>
</dbReference>
<dbReference type="InterPro" id="IPR036890">
    <property type="entry name" value="HATPase_C_sf"/>
</dbReference>
<proteinExistence type="predicted"/>
<dbReference type="InterPro" id="IPR029016">
    <property type="entry name" value="GAF-like_dom_sf"/>
</dbReference>
<evidence type="ECO:0000256" key="11">
    <source>
        <dbReference type="SAM" id="Phobius"/>
    </source>
</evidence>
<evidence type="ECO:0000256" key="2">
    <source>
        <dbReference type="ARBA" id="ARBA00012438"/>
    </source>
</evidence>
<dbReference type="CDD" id="cd00082">
    <property type="entry name" value="HisKA"/>
    <property type="match status" value="1"/>
</dbReference>
<feature type="modified residue" description="4-aspartylphosphate" evidence="9">
    <location>
        <position position="828"/>
    </location>
</feature>
<dbReference type="InterPro" id="IPR004358">
    <property type="entry name" value="Sig_transdc_His_kin-like_C"/>
</dbReference>
<dbReference type="SUPFAM" id="SSF47384">
    <property type="entry name" value="Homodimeric domain of signal transducing histidine kinase"/>
    <property type="match status" value="1"/>
</dbReference>
<dbReference type="EC" id="2.7.13.3" evidence="2"/>
<dbReference type="SMART" id="SM00387">
    <property type="entry name" value="HATPase_c"/>
    <property type="match status" value="1"/>
</dbReference>
<comment type="caution">
    <text evidence="14">The sequence shown here is derived from an EMBL/GenBank/DDBJ whole genome shotgun (WGS) entry which is preliminary data.</text>
</comment>
<feature type="transmembrane region" description="Helical" evidence="11">
    <location>
        <begin position="190"/>
        <end position="208"/>
    </location>
</feature>
<evidence type="ECO:0000256" key="9">
    <source>
        <dbReference type="PROSITE-ProRule" id="PRU00169"/>
    </source>
</evidence>
<dbReference type="SUPFAM" id="SSF55874">
    <property type="entry name" value="ATPase domain of HSP90 chaperone/DNA topoisomerase II/histidine kinase"/>
    <property type="match status" value="1"/>
</dbReference>
<keyword evidence="5" id="KW-0547">Nucleotide-binding</keyword>
<dbReference type="Pfam" id="PF00512">
    <property type="entry name" value="HisKA"/>
    <property type="match status" value="1"/>
</dbReference>
<keyword evidence="11" id="KW-0812">Transmembrane</keyword>
<dbReference type="Gene3D" id="1.10.287.130">
    <property type="match status" value="1"/>
</dbReference>
<dbReference type="SUPFAM" id="SSF55781">
    <property type="entry name" value="GAF domain-like"/>
    <property type="match status" value="1"/>
</dbReference>
<dbReference type="CDD" id="cd19410">
    <property type="entry name" value="HK9-like_sensor"/>
    <property type="match status" value="1"/>
</dbReference>
<name>A0ABU1P6P4_9BACL</name>
<dbReference type="CDD" id="cd16922">
    <property type="entry name" value="HATPase_EvgS-ArcB-TorS-like"/>
    <property type="match status" value="1"/>
</dbReference>
<dbReference type="InterPro" id="IPR007891">
    <property type="entry name" value="CHASE3"/>
</dbReference>
<dbReference type="PROSITE" id="PS50110">
    <property type="entry name" value="RESPONSE_REGULATORY"/>
    <property type="match status" value="1"/>
</dbReference>
<dbReference type="InterPro" id="IPR003661">
    <property type="entry name" value="HisK_dim/P_dom"/>
</dbReference>
<dbReference type="Gene3D" id="3.40.50.2300">
    <property type="match status" value="1"/>
</dbReference>
<dbReference type="PRINTS" id="PR00344">
    <property type="entry name" value="BCTRLSENSOR"/>
</dbReference>
<dbReference type="SMART" id="SM00388">
    <property type="entry name" value="HisKA"/>
    <property type="match status" value="1"/>
</dbReference>
<keyword evidence="10" id="KW-0175">Coiled coil</keyword>
<keyword evidence="15" id="KW-1185">Reference proteome</keyword>
<dbReference type="Pfam" id="PF00072">
    <property type="entry name" value="Response_reg"/>
    <property type="match status" value="1"/>
</dbReference>
<dbReference type="Pfam" id="PF02518">
    <property type="entry name" value="HATPase_c"/>
    <property type="match status" value="1"/>
</dbReference>
<evidence type="ECO:0000256" key="10">
    <source>
        <dbReference type="SAM" id="Coils"/>
    </source>
</evidence>
<evidence type="ECO:0000313" key="15">
    <source>
        <dbReference type="Proteomes" id="UP001267290"/>
    </source>
</evidence>
<dbReference type="Proteomes" id="UP001267290">
    <property type="component" value="Unassembled WGS sequence"/>
</dbReference>
<keyword evidence="4 14" id="KW-0808">Transferase</keyword>
<evidence type="ECO:0000259" key="13">
    <source>
        <dbReference type="PROSITE" id="PS50110"/>
    </source>
</evidence>
<keyword evidence="7" id="KW-0067">ATP-binding</keyword>
<evidence type="ECO:0000313" key="14">
    <source>
        <dbReference type="EMBL" id="MDR6555229.1"/>
    </source>
</evidence>
<dbReference type="InterPro" id="IPR011006">
    <property type="entry name" value="CheY-like_superfamily"/>
</dbReference>
<keyword evidence="8" id="KW-0902">Two-component regulatory system</keyword>
<dbReference type="SUPFAM" id="SSF52172">
    <property type="entry name" value="CheY-like"/>
    <property type="match status" value="1"/>
</dbReference>
<dbReference type="Pfam" id="PF13185">
    <property type="entry name" value="GAF_2"/>
    <property type="match status" value="1"/>
</dbReference>
<dbReference type="RefSeq" id="WP_310502605.1">
    <property type="nucleotide sequence ID" value="NZ_JAVDSB010000025.1"/>
</dbReference>
<evidence type="ECO:0000256" key="5">
    <source>
        <dbReference type="ARBA" id="ARBA00022741"/>
    </source>
</evidence>
<organism evidence="14 15">
    <name type="scientific">Paenibacillus qinlingensis</name>
    <dbReference type="NCBI Taxonomy" id="1837343"/>
    <lineage>
        <taxon>Bacteria</taxon>
        <taxon>Bacillati</taxon>
        <taxon>Bacillota</taxon>
        <taxon>Bacilli</taxon>
        <taxon>Bacillales</taxon>
        <taxon>Paenibacillaceae</taxon>
        <taxon>Paenibacillus</taxon>
    </lineage>
</organism>
<evidence type="ECO:0000256" key="8">
    <source>
        <dbReference type="ARBA" id="ARBA00023012"/>
    </source>
</evidence>
<dbReference type="InterPro" id="IPR003594">
    <property type="entry name" value="HATPase_dom"/>
</dbReference>
<dbReference type="Gene3D" id="6.10.340.10">
    <property type="match status" value="1"/>
</dbReference>
<feature type="coiled-coil region" evidence="10">
    <location>
        <begin position="421"/>
        <end position="473"/>
    </location>
</feature>
<keyword evidence="11" id="KW-1133">Transmembrane helix</keyword>
<dbReference type="InterPro" id="IPR001789">
    <property type="entry name" value="Sig_transdc_resp-reg_receiver"/>
</dbReference>
<evidence type="ECO:0000256" key="4">
    <source>
        <dbReference type="ARBA" id="ARBA00022679"/>
    </source>
</evidence>
<keyword evidence="11" id="KW-0472">Membrane</keyword>
<dbReference type="Gene3D" id="3.30.450.40">
    <property type="match status" value="1"/>
</dbReference>
<dbReference type="PROSITE" id="PS50109">
    <property type="entry name" value="HIS_KIN"/>
    <property type="match status" value="1"/>
</dbReference>
<dbReference type="Gene3D" id="3.30.565.10">
    <property type="entry name" value="Histidine kinase-like ATPase, C-terminal domain"/>
    <property type="match status" value="1"/>
</dbReference>
<evidence type="ECO:0000256" key="3">
    <source>
        <dbReference type="ARBA" id="ARBA00022553"/>
    </source>
</evidence>
<comment type="catalytic activity">
    <reaction evidence="1">
        <text>ATP + protein L-histidine = ADP + protein N-phospho-L-histidine.</text>
        <dbReference type="EC" id="2.7.13.3"/>
    </reaction>
</comment>
<dbReference type="SMART" id="SM00448">
    <property type="entry name" value="REC"/>
    <property type="match status" value="1"/>
</dbReference>
<evidence type="ECO:0000256" key="1">
    <source>
        <dbReference type="ARBA" id="ARBA00000085"/>
    </source>
</evidence>
<reference evidence="14 15" key="1">
    <citation type="submission" date="2023-07" db="EMBL/GenBank/DDBJ databases">
        <title>Sorghum-associated microbial communities from plants grown in Nebraska, USA.</title>
        <authorList>
            <person name="Schachtman D."/>
        </authorList>
    </citation>
    <scope>NUCLEOTIDE SEQUENCE [LARGE SCALE GENOMIC DNA]</scope>
    <source>
        <strain evidence="14 15">CC258</strain>
    </source>
</reference>
<dbReference type="InterPro" id="IPR003018">
    <property type="entry name" value="GAF"/>
</dbReference>
<feature type="domain" description="Histidine kinase" evidence="12">
    <location>
        <begin position="497"/>
        <end position="730"/>
    </location>
</feature>
<dbReference type="CDD" id="cd17546">
    <property type="entry name" value="REC_hyHK_CKI1_RcsC-like"/>
    <property type="match status" value="1"/>
</dbReference>
<keyword evidence="6 14" id="KW-0418">Kinase</keyword>
<dbReference type="GO" id="GO:0004673">
    <property type="term" value="F:protein histidine kinase activity"/>
    <property type="evidence" value="ECO:0007669"/>
    <property type="project" value="UniProtKB-EC"/>
</dbReference>
<dbReference type="InterPro" id="IPR005467">
    <property type="entry name" value="His_kinase_dom"/>
</dbReference>
<dbReference type="PANTHER" id="PTHR45339:SF1">
    <property type="entry name" value="HYBRID SIGNAL TRANSDUCTION HISTIDINE KINASE J"/>
    <property type="match status" value="1"/>
</dbReference>
<feature type="transmembrane region" description="Helical" evidence="11">
    <location>
        <begin position="12"/>
        <end position="32"/>
    </location>
</feature>
<dbReference type="Pfam" id="PF05227">
    <property type="entry name" value="CHASE3"/>
    <property type="match status" value="1"/>
</dbReference>
<feature type="domain" description="Response regulatory" evidence="13">
    <location>
        <begin position="778"/>
        <end position="895"/>
    </location>
</feature>
<keyword evidence="3 9" id="KW-0597">Phosphoprotein</keyword>
<evidence type="ECO:0000259" key="12">
    <source>
        <dbReference type="PROSITE" id="PS50109"/>
    </source>
</evidence>
<dbReference type="PANTHER" id="PTHR45339">
    <property type="entry name" value="HYBRID SIGNAL TRANSDUCTION HISTIDINE KINASE J"/>
    <property type="match status" value="1"/>
</dbReference>
<dbReference type="EMBL" id="JAVDSB010000025">
    <property type="protein sequence ID" value="MDR6555229.1"/>
    <property type="molecule type" value="Genomic_DNA"/>
</dbReference>
<evidence type="ECO:0000256" key="7">
    <source>
        <dbReference type="ARBA" id="ARBA00022840"/>
    </source>
</evidence>
<evidence type="ECO:0000256" key="6">
    <source>
        <dbReference type="ARBA" id="ARBA00022777"/>
    </source>
</evidence>
<protein>
    <recommendedName>
        <fullName evidence="2">histidine kinase</fullName>
        <ecNumber evidence="2">2.7.13.3</ecNumber>
    </recommendedName>
</protein>
<sequence length="897" mass="101989">MKKMRFGIRAKIMIGYAFIIFCLTLSFVLVNYQLAAMQRDRNYVIEHDFAVNRESNLLEKYVMDMENGQRGYLLTGEVKYLEPYTSGQTKWRDSFNQLKELTTDNPVQERNLLALKESIESWLVQTGGTMPTMRTGLENESYFNFSFFITHQNILDIRSQLSRFRSLEMGYVKERAAHLDAQNEMLTHSLFAMLGVVLLFSLIAALLISRSIVGTIKQVTKSIIKLSSMKRDRSKRIHVTMNDEVKDLADATNILLESQEEIEWQQRKLTEVVHMLQGISNLETLGTIFIRKAAELFDASFGVFYIRNVHESKDCMMRLATYAAMGENAEAGKPYFQIGEGLLGQCVIDKRIVHLTHVPESYISLKSGLGSAGAQSVLIVPIIHNQEVIAIMELASFDKFSSLQLSLLDDILEVLGTIVNSVQTRVEVERLLREYQAMTEELQIQQEELHMTNEQLEERNRYADERSRELEHMKVSFEEHAIQLEVSSRYKSEFLANMSHELRTPLNSILILSQMLMENSHRTLTQDEQEYARVIHSSGNDLLLLINDVLDVSKVEAGKLDIHIGELHTEWLPELLQSQFEKVAEQRKLNFEIDMDAQVPAVFYTDEQRLSQIIKNLLSNAFKFTHQGAVQVEFRMCKADQIAELLPSAAHMQVMAVTVKDTGIGIPQDKQEVIFEPFRQADGTTNRKYGGTGLGLSISRELARLLGGSIHMQSEEGKGSTFTLYVPSLPHLMGVSNTVHKEVAAASTNADNEYFLREVSKKTAEQENGYSHHFKDRKVLVVDDDVRNVFALCNAFEQEGIIVSVAQNGQECLDLLAKDDGIELILMDIMMPVMDGYEAMRLIRKNSRYADVPIIALTAKAMKQDRDICLQAGASDYISKPLHVNQLFSLMQVWLSQ</sequence>
<accession>A0ABU1P6P4</accession>
<gene>
    <name evidence="14" type="ORF">J2736_006484</name>
</gene>